<gene>
    <name evidence="2" type="ORF">PENNAL_c0005G09680</name>
</gene>
<evidence type="ECO:0000313" key="2">
    <source>
        <dbReference type="EMBL" id="OQE93615.1"/>
    </source>
</evidence>
<proteinExistence type="predicted"/>
<accession>A0A1V6Z1Q9</accession>
<protein>
    <submittedName>
        <fullName evidence="2">Uncharacterized protein</fullName>
    </submittedName>
</protein>
<evidence type="ECO:0000256" key="1">
    <source>
        <dbReference type="SAM" id="MobiDB-lite"/>
    </source>
</evidence>
<comment type="caution">
    <text evidence="2">The sequence shown here is derived from an EMBL/GenBank/DDBJ whole genome shotgun (WGS) entry which is preliminary data.</text>
</comment>
<feature type="region of interest" description="Disordered" evidence="1">
    <location>
        <begin position="417"/>
        <end position="437"/>
    </location>
</feature>
<feature type="region of interest" description="Disordered" evidence="1">
    <location>
        <begin position="837"/>
        <end position="865"/>
    </location>
</feature>
<name>A0A1V6Z1Q9_PENNA</name>
<feature type="region of interest" description="Disordered" evidence="1">
    <location>
        <begin position="130"/>
        <end position="155"/>
    </location>
</feature>
<dbReference type="EMBL" id="MOOB01000005">
    <property type="protein sequence ID" value="OQE93615.1"/>
    <property type="molecule type" value="Genomic_DNA"/>
</dbReference>
<sequence length="1023" mass="116593">MSKPPPQGQNEEACDLGSEADNALIVNQILKQLVWDDLEDLEDGELHSRKHSRKKQASDAQREMLEEVTQSIWGALQNICSTTNLGSLQLTCVDTQKKQEALNSAIKDGKVNKEFLAKLILRSWEAIRDERKQNKKHRTSPPSNPSPPKKRELHVPKWAPEIQHSTGGTTTESGLEPHQVTFASLEKLTDDLIEKLVQPEFEVHRLKSYPDEMQCFGSLQLLKDRISKCILPEIRQLEGKEVTRQMLDDIYEVQEPLSKWPAIGGYLLYITSSEAEKYWRPYTGQASLLVRRIPQHITQVLQGHNDTLCYWVASKPDRQLNFIRLWDITDEEDDSRQSLELLNTLLEMIFCLGFQSLPLPTLNNFLSPQEFSLRGLNVVSPLLQNLPLSPNERAECRQWLRHSPSPETRQFAETRAEQLRRKKRSSLQPSSPRPNYDDVRRAFHEQIAPYVSPFVGDKAMVEAPGNPQQPLDRTKIRFYLEKKGVRKDIRAYPFGSTNARIGFVLDFDLSSVKSSDEESAVPSHFPSALSSIGFHKENCLVWPHNFQVPFVPRKFKLAGPPTEYLKDISRQIINISNLQVIILCGTHAESMIILPSFKKITLTVGATSLEAFLQVSESVVRRVYLKSPAPLSALYLSDWRASTMVSLAIKLAACLTQTEGIQPFYFRSRVALSELVAIRLREEEGKPQLTAESITDSIWSWLYTRGFKASDIPRLETIGGSVSRGILLAMITSPKRPKEPNQKPQPRAFSRSNPSIFSHKFTELQLQEMREIHNQKSLEWNSEHVDSTRNVYDKDDLLQADEVSENQEDVGLNKLVIEAFADPMAKYADLETVKDSLKPESSTTLAQPAKKAKKRTKDTAPPDRKGKDLKCCWCGMPTYGKTTQPCWNDILEGSLCQQCSMLLSNKHHLPICRAQILHLDIPCGFCGSLYGPDWRWLGEFGLPACSDECSASIEHHAKRPESRRQVHHELYRFQDQVPEKLRMSEGLKQYFKDEFDLDTSREGLRAMMAERNSLAEPYLQERV</sequence>
<evidence type="ECO:0000313" key="3">
    <source>
        <dbReference type="Proteomes" id="UP000191691"/>
    </source>
</evidence>
<dbReference type="AlphaFoldDB" id="A0A1V6Z1Q9"/>
<keyword evidence="3" id="KW-1185">Reference proteome</keyword>
<dbReference type="Proteomes" id="UP000191691">
    <property type="component" value="Unassembled WGS sequence"/>
</dbReference>
<reference evidence="3" key="1">
    <citation type="journal article" date="2017" name="Nat. Microbiol.">
        <title>Global analysis of biosynthetic gene clusters reveals vast potential of secondary metabolite production in Penicillium species.</title>
        <authorList>
            <person name="Nielsen J.C."/>
            <person name="Grijseels S."/>
            <person name="Prigent S."/>
            <person name="Ji B."/>
            <person name="Dainat J."/>
            <person name="Nielsen K.F."/>
            <person name="Frisvad J.C."/>
            <person name="Workman M."/>
            <person name="Nielsen J."/>
        </authorList>
    </citation>
    <scope>NUCLEOTIDE SEQUENCE [LARGE SCALE GENOMIC DNA]</scope>
    <source>
        <strain evidence="3">IBT 13039</strain>
    </source>
</reference>
<organism evidence="2 3">
    <name type="scientific">Penicillium nalgiovense</name>
    <dbReference type="NCBI Taxonomy" id="60175"/>
    <lineage>
        <taxon>Eukaryota</taxon>
        <taxon>Fungi</taxon>
        <taxon>Dikarya</taxon>
        <taxon>Ascomycota</taxon>
        <taxon>Pezizomycotina</taxon>
        <taxon>Eurotiomycetes</taxon>
        <taxon>Eurotiomycetidae</taxon>
        <taxon>Eurotiales</taxon>
        <taxon>Aspergillaceae</taxon>
        <taxon>Penicillium</taxon>
    </lineage>
</organism>
<dbReference type="STRING" id="60175.A0A1V6Z1Q9"/>